<dbReference type="AlphaFoldDB" id="A0A7S8C677"/>
<dbReference type="InterPro" id="IPR054428">
    <property type="entry name" value="TMADH/DMDH/HD_second_a-b"/>
</dbReference>
<evidence type="ECO:0000256" key="10">
    <source>
        <dbReference type="SAM" id="MobiDB-lite"/>
    </source>
</evidence>
<feature type="domain" description="NADH:flavin oxidoreductase/NADH oxidase N-terminal" evidence="11">
    <location>
        <begin position="10"/>
        <end position="338"/>
    </location>
</feature>
<dbReference type="Pfam" id="PF22620">
    <property type="entry name" value="OYE-like_second_a-b"/>
    <property type="match status" value="1"/>
</dbReference>
<dbReference type="PANTHER" id="PTHR42917">
    <property type="entry name" value="2,4-DIENOYL-COA REDUCTASE"/>
    <property type="match status" value="1"/>
</dbReference>
<protein>
    <submittedName>
        <fullName evidence="13">NAD(P)-binding protein</fullName>
    </submittedName>
</protein>
<evidence type="ECO:0000256" key="5">
    <source>
        <dbReference type="ARBA" id="ARBA00022643"/>
    </source>
</evidence>
<keyword evidence="7" id="KW-0560">Oxidoreductase</keyword>
<evidence type="ECO:0000259" key="12">
    <source>
        <dbReference type="Pfam" id="PF22620"/>
    </source>
</evidence>
<evidence type="ECO:0000313" key="13">
    <source>
        <dbReference type="EMBL" id="QPC44132.1"/>
    </source>
</evidence>
<keyword evidence="4" id="KW-0285">Flavoprotein</keyword>
<dbReference type="GO" id="GO:0046872">
    <property type="term" value="F:metal ion binding"/>
    <property type="evidence" value="ECO:0007669"/>
    <property type="project" value="UniProtKB-KW"/>
</dbReference>
<evidence type="ECO:0000256" key="6">
    <source>
        <dbReference type="ARBA" id="ARBA00022723"/>
    </source>
</evidence>
<evidence type="ECO:0000313" key="14">
    <source>
        <dbReference type="Proteomes" id="UP000593594"/>
    </source>
</evidence>
<evidence type="ECO:0000259" key="11">
    <source>
        <dbReference type="Pfam" id="PF00724"/>
    </source>
</evidence>
<name>A0A7S8C677_9HYPH</name>
<organism evidence="13 14">
    <name type="scientific">Kaustia mangrovi</name>
    <dbReference type="NCBI Taxonomy" id="2593653"/>
    <lineage>
        <taxon>Bacteria</taxon>
        <taxon>Pseudomonadati</taxon>
        <taxon>Pseudomonadota</taxon>
        <taxon>Alphaproteobacteria</taxon>
        <taxon>Hyphomicrobiales</taxon>
        <taxon>Parvibaculaceae</taxon>
        <taxon>Kaustia</taxon>
    </lineage>
</organism>
<dbReference type="InterPro" id="IPR037348">
    <property type="entry name" value="TMADH/DMDH_FMN-bd"/>
</dbReference>
<evidence type="ECO:0000256" key="4">
    <source>
        <dbReference type="ARBA" id="ARBA00022630"/>
    </source>
</evidence>
<comment type="cofactor">
    <cofactor evidence="2">
        <name>[4Fe-4S] cluster</name>
        <dbReference type="ChEBI" id="CHEBI:49883"/>
    </cofactor>
</comment>
<comment type="cofactor">
    <cofactor evidence="1">
        <name>FMN</name>
        <dbReference type="ChEBI" id="CHEBI:58210"/>
    </cofactor>
</comment>
<dbReference type="Gene3D" id="3.50.50.60">
    <property type="entry name" value="FAD/NAD(P)-binding domain"/>
    <property type="match status" value="1"/>
</dbReference>
<dbReference type="RefSeq" id="WP_213161498.1">
    <property type="nucleotide sequence ID" value="NZ_CP058214.1"/>
</dbReference>
<sequence>MARDPRYDILFEPVRIGPKTARNRFYQVPHCNGMGYRDPAALAAMRGIKAEGGWAVVCTEEVEIHHTSEITPFIELRLWDDRDIPVMERMTGAIQAHGALAGIELCYNGLSGSNLHSREIPMGPQALPISTFMPDPVQGRRMDLEDIRNLRRWHSSAVRRAVRAGFDIVYVYAAHGLGLPQQFLSRRLNDRGDAYGGSLENRARLLRELIEDTKEAVGDDCAVAVRIAADELCGEAGLHKEEVHEVIAMMAELPDLWDLALSDWDNDSVTSRFGGEGEQEPFVAGVKALTTRPVVGVGRFTSPDTMVSMIRRGVLDMIGAARPSIADPFLPRKIEEGRLEDIRECIGCNICVAGDFTMSPIRCTQNPTMGEEWRRGWHPEILRARESEARVLVVGAGPAGLECAQALGKRGYEVALAEAGMEAGGRVTRESRLPGLAAWARVRDYRLQQLHGLANVELYFDSALGAGDILDFGFDHVAVATGCHWRRDGVARHHRTPIPVADGTAVLTPDDLMAGGRPAGKTVLVYDDDHYYMGGVLAELLADEGFAVTLATPAAEVSAWTRTTMEQHRIQARLIEKGVTIRPHTAVTALGPEGVRTACVFTGREGAIGCDAVLLVTARLPEEGLVEDLKAREEDWADAGIASVRAIGDAFAPGTIAAAVYSGRKYAETLDGPPDTGDTVPFRRELTALEDPVRGLTVDPACTPVRGSGRHPDSSGRRDRASPSRGGTGRARRAR</sequence>
<dbReference type="Proteomes" id="UP000593594">
    <property type="component" value="Chromosome"/>
</dbReference>
<evidence type="ECO:0000256" key="8">
    <source>
        <dbReference type="ARBA" id="ARBA00023004"/>
    </source>
</evidence>
<dbReference type="CDD" id="cd02929">
    <property type="entry name" value="TMADH_HD_FMN"/>
    <property type="match status" value="1"/>
</dbReference>
<keyword evidence="6" id="KW-0479">Metal-binding</keyword>
<evidence type="ECO:0000256" key="1">
    <source>
        <dbReference type="ARBA" id="ARBA00001917"/>
    </source>
</evidence>
<dbReference type="GO" id="GO:0016491">
    <property type="term" value="F:oxidoreductase activity"/>
    <property type="evidence" value="ECO:0007669"/>
    <property type="project" value="UniProtKB-KW"/>
</dbReference>
<evidence type="ECO:0000256" key="2">
    <source>
        <dbReference type="ARBA" id="ARBA00001966"/>
    </source>
</evidence>
<keyword evidence="14" id="KW-1185">Reference proteome</keyword>
<feature type="compositionally biased region" description="Basic and acidic residues" evidence="10">
    <location>
        <begin position="710"/>
        <end position="722"/>
    </location>
</feature>
<dbReference type="InterPro" id="IPR001155">
    <property type="entry name" value="OxRdtase_FMN_N"/>
</dbReference>
<dbReference type="KEGG" id="kmn:HW532_16390"/>
<dbReference type="SUPFAM" id="SSF51905">
    <property type="entry name" value="FAD/NAD(P)-binding domain"/>
    <property type="match status" value="1"/>
</dbReference>
<evidence type="ECO:0000256" key="9">
    <source>
        <dbReference type="ARBA" id="ARBA00023014"/>
    </source>
</evidence>
<dbReference type="GO" id="GO:0010181">
    <property type="term" value="F:FMN binding"/>
    <property type="evidence" value="ECO:0007669"/>
    <property type="project" value="InterPro"/>
</dbReference>
<dbReference type="EMBL" id="CP058214">
    <property type="protein sequence ID" value="QPC44132.1"/>
    <property type="molecule type" value="Genomic_DNA"/>
</dbReference>
<keyword evidence="9" id="KW-0411">Iron-sulfur</keyword>
<dbReference type="Pfam" id="PF00724">
    <property type="entry name" value="Oxidored_FMN"/>
    <property type="match status" value="1"/>
</dbReference>
<dbReference type="Pfam" id="PF13450">
    <property type="entry name" value="NAD_binding_8"/>
    <property type="match status" value="1"/>
</dbReference>
<evidence type="ECO:0000256" key="7">
    <source>
        <dbReference type="ARBA" id="ARBA00023002"/>
    </source>
</evidence>
<comment type="similarity">
    <text evidence="3">In the N-terminal section; belongs to the NADH:flavin oxidoreductase/NADH oxidase family.</text>
</comment>
<dbReference type="InterPro" id="IPR013785">
    <property type="entry name" value="Aldolase_TIM"/>
</dbReference>
<keyword evidence="8" id="KW-0408">Iron</keyword>
<dbReference type="PANTHER" id="PTHR42917:SF2">
    <property type="entry name" value="2,4-DIENOYL-COA REDUCTASE [(2E)-ENOYL-COA-PRODUCING]"/>
    <property type="match status" value="1"/>
</dbReference>
<dbReference type="Gene3D" id="3.20.20.70">
    <property type="entry name" value="Aldolase class I"/>
    <property type="match status" value="1"/>
</dbReference>
<dbReference type="Gene3D" id="3.40.50.720">
    <property type="entry name" value="NAD(P)-binding Rossmann-like Domain"/>
    <property type="match status" value="1"/>
</dbReference>
<feature type="region of interest" description="Disordered" evidence="10">
    <location>
        <begin position="693"/>
        <end position="735"/>
    </location>
</feature>
<feature type="domain" description="TMADH/DMDH/HD second alpha/beta" evidence="12">
    <location>
        <begin position="507"/>
        <end position="581"/>
    </location>
</feature>
<gene>
    <name evidence="13" type="ORF">HW532_16390</name>
</gene>
<reference evidence="13 14" key="1">
    <citation type="submission" date="2020-06" db="EMBL/GenBank/DDBJ databases">
        <title>Genome sequence of 2 isolates from Red Sea Mangroves.</title>
        <authorList>
            <person name="Sefrji F."/>
            <person name="Michoud G."/>
            <person name="Merlino G."/>
            <person name="Daffonchio D."/>
        </authorList>
    </citation>
    <scope>NUCLEOTIDE SEQUENCE [LARGE SCALE GENOMIC DNA]</scope>
    <source>
        <strain evidence="13 14">R1DC25</strain>
    </source>
</reference>
<dbReference type="GO" id="GO:0051536">
    <property type="term" value="F:iron-sulfur cluster binding"/>
    <property type="evidence" value="ECO:0007669"/>
    <property type="project" value="UniProtKB-KW"/>
</dbReference>
<proteinExistence type="inferred from homology"/>
<dbReference type="InterPro" id="IPR036188">
    <property type="entry name" value="FAD/NAD-bd_sf"/>
</dbReference>
<keyword evidence="5" id="KW-0288">FMN</keyword>
<dbReference type="SUPFAM" id="SSF51395">
    <property type="entry name" value="FMN-linked oxidoreductases"/>
    <property type="match status" value="1"/>
</dbReference>
<dbReference type="InterPro" id="IPR051793">
    <property type="entry name" value="NADH:flavin_oxidoreductase"/>
</dbReference>
<accession>A0A7S8C677</accession>
<evidence type="ECO:0000256" key="3">
    <source>
        <dbReference type="ARBA" id="ARBA00011048"/>
    </source>
</evidence>